<proteinExistence type="predicted"/>
<evidence type="ECO:0000313" key="3">
    <source>
        <dbReference type="Proteomes" id="UP000001555"/>
    </source>
</evidence>
<dbReference type="EMBL" id="ABJB010289851">
    <property type="status" value="NOT_ANNOTATED_CDS"/>
    <property type="molecule type" value="Genomic_DNA"/>
</dbReference>
<protein>
    <submittedName>
        <fullName evidence="1 2">Uncharacterized protein</fullName>
    </submittedName>
</protein>
<dbReference type="PaxDb" id="6945-B7PHR5"/>
<keyword evidence="3" id="KW-1185">Reference proteome</keyword>
<dbReference type="EnsemblMetazoa" id="ISCW018258-RA">
    <property type="protein sequence ID" value="ISCW018258-PA"/>
    <property type="gene ID" value="ISCW018258"/>
</dbReference>
<dbReference type="HOGENOM" id="CLU_3034673_0_0_1"/>
<dbReference type="VEuPathDB" id="VectorBase:ISCI018258"/>
<dbReference type="InParanoid" id="B7PHR5"/>
<organism>
    <name type="scientific">Ixodes scapularis</name>
    <name type="common">Black-legged tick</name>
    <name type="synonym">Deer tick</name>
    <dbReference type="NCBI Taxonomy" id="6945"/>
    <lineage>
        <taxon>Eukaryota</taxon>
        <taxon>Metazoa</taxon>
        <taxon>Ecdysozoa</taxon>
        <taxon>Arthropoda</taxon>
        <taxon>Chelicerata</taxon>
        <taxon>Arachnida</taxon>
        <taxon>Acari</taxon>
        <taxon>Parasitiformes</taxon>
        <taxon>Ixodida</taxon>
        <taxon>Ixodoidea</taxon>
        <taxon>Ixodidae</taxon>
        <taxon>Ixodinae</taxon>
        <taxon>Ixodes</taxon>
    </lineage>
</organism>
<dbReference type="AlphaFoldDB" id="B7PHR5"/>
<accession>B7PHR5</accession>
<evidence type="ECO:0000313" key="1">
    <source>
        <dbReference type="EMBL" id="EEC06137.1"/>
    </source>
</evidence>
<evidence type="ECO:0000313" key="2">
    <source>
        <dbReference type="EnsemblMetazoa" id="ISCW018258-PA"/>
    </source>
</evidence>
<reference evidence="1 3" key="1">
    <citation type="submission" date="2008-03" db="EMBL/GenBank/DDBJ databases">
        <title>Annotation of Ixodes scapularis.</title>
        <authorList>
            <consortium name="Ixodes scapularis Genome Project Consortium"/>
            <person name="Caler E."/>
            <person name="Hannick L.I."/>
            <person name="Bidwell S."/>
            <person name="Joardar V."/>
            <person name="Thiagarajan M."/>
            <person name="Amedeo P."/>
            <person name="Galinsky K.J."/>
            <person name="Schobel S."/>
            <person name="Inman J."/>
            <person name="Hostetler J."/>
            <person name="Miller J."/>
            <person name="Hammond M."/>
            <person name="Megy K."/>
            <person name="Lawson D."/>
            <person name="Kodira C."/>
            <person name="Sutton G."/>
            <person name="Meyer J."/>
            <person name="Hill C.A."/>
            <person name="Birren B."/>
            <person name="Nene V."/>
            <person name="Collins F."/>
            <person name="Alarcon-Chaidez F."/>
            <person name="Wikel S."/>
            <person name="Strausberg R."/>
        </authorList>
    </citation>
    <scope>NUCLEOTIDE SEQUENCE [LARGE SCALE GENOMIC DNA]</scope>
    <source>
        <strain evidence="3">Wikel</strain>
        <strain evidence="1">Wikel colony</strain>
    </source>
</reference>
<gene>
    <name evidence="1" type="ORF">IscW_ISCW018258</name>
</gene>
<name>B7PHR5_IXOSC</name>
<dbReference type="VEuPathDB" id="VectorBase:ISCW018258"/>
<reference evidence="2" key="2">
    <citation type="submission" date="2020-05" db="UniProtKB">
        <authorList>
            <consortium name="EnsemblMetazoa"/>
        </authorList>
    </citation>
    <scope>IDENTIFICATION</scope>
    <source>
        <strain evidence="2">wikel</strain>
    </source>
</reference>
<dbReference type="EMBL" id="DS714433">
    <property type="protein sequence ID" value="EEC06137.1"/>
    <property type="molecule type" value="Genomic_DNA"/>
</dbReference>
<dbReference type="Proteomes" id="UP000001555">
    <property type="component" value="Unassembled WGS sequence"/>
</dbReference>
<sequence length="55" mass="5771">MPISKRSFHSVDGRATGSVFSTTVPAASVRVCVGRTGAGLTPRDNCAREEDDAYA</sequence>